<accession>A0ABT6P0K1</accession>
<dbReference type="EMBL" id="JARZHI010000035">
    <property type="protein sequence ID" value="MDI1433907.1"/>
    <property type="molecule type" value="Genomic_DNA"/>
</dbReference>
<gene>
    <name evidence="4" type="ORF">QHF89_30690</name>
</gene>
<keyword evidence="1" id="KW-0472">Membrane</keyword>
<keyword evidence="1" id="KW-0812">Transmembrane</keyword>
<feature type="chain" id="PRO_5045210683" evidence="2">
    <location>
        <begin position="28"/>
        <end position="379"/>
    </location>
</feature>
<feature type="signal peptide" evidence="2">
    <location>
        <begin position="1"/>
        <end position="27"/>
    </location>
</feature>
<comment type="caution">
    <text evidence="4">The sequence shown here is derived from an EMBL/GenBank/DDBJ whole genome shotgun (WGS) entry which is preliminary data.</text>
</comment>
<protein>
    <submittedName>
        <fullName evidence="4">PEGA domain-containing protein</fullName>
    </submittedName>
</protein>
<dbReference type="SUPFAM" id="SSF49452">
    <property type="entry name" value="Starch-binding domain-like"/>
    <property type="match status" value="1"/>
</dbReference>
<sequence length="379" mass="39871">MTTRAPRYGLATTLALAMWMSVGAAQASEPGPDTLPIHIISVQTMDADDQAEALTKALRNAVRATPGWSQGEGDYSLEVLTLSLKCPDPPDAGCQSRIADQIRADRYVWGKLDKGKGGNVVGELHFWVRGKGTTDHKVEYTANLTESQDEALKKIATEALNKLTDGPPKGEVKVKAGSVAGQVFVDGQPLGALANGEGTFFVPSGTHNLVVKAPGYADMSTEITVKPNSPTDVVVAPVPAGDTSPTNWKRIGGFAALGAGVAFGAVGIYGTVTVNGVNTDSKYDDYQKLHTQDENICDIARNKQGGEPFNTDVANLCSKGEMGQLLQLVFYPLAAVAAGAGVFLIATSGTASKEKPTTGFMVLPRVDRTGGKLDVGFRF</sequence>
<evidence type="ECO:0000256" key="2">
    <source>
        <dbReference type="SAM" id="SignalP"/>
    </source>
</evidence>
<organism evidence="4 5">
    <name type="scientific">Polyangium sorediatum</name>
    <dbReference type="NCBI Taxonomy" id="889274"/>
    <lineage>
        <taxon>Bacteria</taxon>
        <taxon>Pseudomonadati</taxon>
        <taxon>Myxococcota</taxon>
        <taxon>Polyangia</taxon>
        <taxon>Polyangiales</taxon>
        <taxon>Polyangiaceae</taxon>
        <taxon>Polyangium</taxon>
    </lineage>
</organism>
<keyword evidence="2" id="KW-0732">Signal</keyword>
<keyword evidence="1" id="KW-1133">Transmembrane helix</keyword>
<dbReference type="InterPro" id="IPR013784">
    <property type="entry name" value="Carb-bd-like_fold"/>
</dbReference>
<evidence type="ECO:0000259" key="3">
    <source>
        <dbReference type="Pfam" id="PF08308"/>
    </source>
</evidence>
<dbReference type="Pfam" id="PF08308">
    <property type="entry name" value="PEGA"/>
    <property type="match status" value="1"/>
</dbReference>
<dbReference type="InterPro" id="IPR013229">
    <property type="entry name" value="PEGA"/>
</dbReference>
<dbReference type="Proteomes" id="UP001160301">
    <property type="component" value="Unassembled WGS sequence"/>
</dbReference>
<feature type="transmembrane region" description="Helical" evidence="1">
    <location>
        <begin position="325"/>
        <end position="346"/>
    </location>
</feature>
<dbReference type="RefSeq" id="WP_136965443.1">
    <property type="nucleotide sequence ID" value="NZ_JARZHI010000035.1"/>
</dbReference>
<name>A0ABT6P0K1_9BACT</name>
<proteinExistence type="predicted"/>
<keyword evidence="5" id="KW-1185">Reference proteome</keyword>
<evidence type="ECO:0000256" key="1">
    <source>
        <dbReference type="SAM" id="Phobius"/>
    </source>
</evidence>
<reference evidence="4 5" key="1">
    <citation type="submission" date="2023-04" db="EMBL/GenBank/DDBJ databases">
        <title>The genome sequence of Polyangium sorediatum DSM14670.</title>
        <authorList>
            <person name="Zhang X."/>
        </authorList>
    </citation>
    <scope>NUCLEOTIDE SEQUENCE [LARGE SCALE GENOMIC DNA]</scope>
    <source>
        <strain evidence="4 5">DSM 14670</strain>
    </source>
</reference>
<evidence type="ECO:0000313" key="5">
    <source>
        <dbReference type="Proteomes" id="UP001160301"/>
    </source>
</evidence>
<feature type="domain" description="PEGA" evidence="3">
    <location>
        <begin position="182"/>
        <end position="233"/>
    </location>
</feature>
<evidence type="ECO:0000313" key="4">
    <source>
        <dbReference type="EMBL" id="MDI1433907.1"/>
    </source>
</evidence>